<dbReference type="PANTHER" id="PTHR23417:SF14">
    <property type="entry name" value="PENTACOTRIPEPTIDE-REPEAT REGION OF PRORP DOMAIN-CONTAINING PROTEIN"/>
    <property type="match status" value="1"/>
</dbReference>
<dbReference type="PROSITE" id="PS51625">
    <property type="entry name" value="SAM_MT_TRMB"/>
    <property type="match status" value="1"/>
</dbReference>
<evidence type="ECO:0000256" key="3">
    <source>
        <dbReference type="ARBA" id="ARBA00022603"/>
    </source>
</evidence>
<evidence type="ECO:0000256" key="2">
    <source>
        <dbReference type="ARBA" id="ARBA00003015"/>
    </source>
</evidence>
<comment type="caution">
    <text evidence="7">Lacks conserved residue(s) required for the propagation of feature annotation.</text>
</comment>
<dbReference type="HAMAP" id="MF_01057">
    <property type="entry name" value="tRNA_methyltr_TrmB"/>
    <property type="match status" value="1"/>
</dbReference>
<dbReference type="EMBL" id="LFRH01000001">
    <property type="protein sequence ID" value="KTF28851.1"/>
    <property type="molecule type" value="Genomic_DNA"/>
</dbReference>
<dbReference type="Pfam" id="PF02390">
    <property type="entry name" value="Methyltransf_4"/>
    <property type="match status" value="1"/>
</dbReference>
<name>A0AA40PQG3_9CHLA</name>
<dbReference type="AlphaFoldDB" id="A0AA40PQG3"/>
<comment type="caution">
    <text evidence="8">The sequence shown here is derived from an EMBL/GenBank/DDBJ whole genome shotgun (WGS) entry which is preliminary data.</text>
</comment>
<dbReference type="SUPFAM" id="SSF53335">
    <property type="entry name" value="S-adenosyl-L-methionine-dependent methyltransferases"/>
    <property type="match status" value="1"/>
</dbReference>
<accession>A0AA40PQG3</accession>
<evidence type="ECO:0000256" key="4">
    <source>
        <dbReference type="ARBA" id="ARBA00022679"/>
    </source>
</evidence>
<comment type="catalytic activity">
    <reaction evidence="1 7">
        <text>guanosine(46) in tRNA + S-adenosyl-L-methionine = N(7)-methylguanosine(46) in tRNA + S-adenosyl-L-homocysteine</text>
        <dbReference type="Rhea" id="RHEA:42708"/>
        <dbReference type="Rhea" id="RHEA-COMP:10188"/>
        <dbReference type="Rhea" id="RHEA-COMP:10189"/>
        <dbReference type="ChEBI" id="CHEBI:57856"/>
        <dbReference type="ChEBI" id="CHEBI:59789"/>
        <dbReference type="ChEBI" id="CHEBI:74269"/>
        <dbReference type="ChEBI" id="CHEBI:74480"/>
        <dbReference type="EC" id="2.1.1.33"/>
    </reaction>
</comment>
<feature type="binding site" evidence="7">
    <location>
        <position position="133"/>
    </location>
    <ligand>
        <name>substrate</name>
    </ligand>
</feature>
<sequence>MKPKDLFPPFAWKERYPCIENSVLHVPKHYFEHECFSETLWNEIFENEQPLACELCSGNGDWIVAQAKENPQVNWIAVEQRFDRVRKIWSKMANSQISNLKIVHGTAENFFQYYVPPNTLSYVVVNFPDPWPKKRHHKRRLFQEDFVESLVKVMQDKAVLVLATDEKSYLEEAIQSLRKSLDPVLPEPYYCEKQENYGGSWFENLWRSKGFSIFYTEFIKNTGI</sequence>
<organism evidence="8 9">
    <name type="scientific">Chlamydia pecorum</name>
    <dbReference type="NCBI Taxonomy" id="85991"/>
    <lineage>
        <taxon>Bacteria</taxon>
        <taxon>Pseudomonadati</taxon>
        <taxon>Chlamydiota</taxon>
        <taxon>Chlamydiia</taxon>
        <taxon>Chlamydiales</taxon>
        <taxon>Chlamydiaceae</taxon>
        <taxon>Chlamydia/Chlamydophila group</taxon>
        <taxon>Chlamydia</taxon>
    </lineage>
</organism>
<dbReference type="GO" id="GO:0043527">
    <property type="term" value="C:tRNA methyltransferase complex"/>
    <property type="evidence" value="ECO:0007669"/>
    <property type="project" value="TreeGrafter"/>
</dbReference>
<keyword evidence="3 7" id="KW-0489">Methyltransferase</keyword>
<reference evidence="8 9" key="1">
    <citation type="submission" date="2015-06" db="EMBL/GenBank/DDBJ databases">
        <title>More than comparative genomics: Whole genome sequencing reveals elusive C. pecorum plasmid and re-evaluates genetic differences and phylogenetic relationships between C. pecorum from pig, cattle, sheep and koala hosts.</title>
        <authorList>
            <person name="Jelocnik M."/>
            <person name="Bachmann N.L."/>
            <person name="Kaltenboeck B."/>
            <person name="Waugh C."/>
            <person name="Woolford L."/>
            <person name="Speight N."/>
            <person name="Gillett A."/>
            <person name="Higgins D."/>
            <person name="Flanagan C."/>
            <person name="Myers G."/>
            <person name="Timms P."/>
            <person name="Polkinghorne A."/>
        </authorList>
    </citation>
    <scope>NUCLEOTIDE SEQUENCE [LARGE SCALE GENOMIC DNA]</scope>
    <source>
        <strain evidence="8 9">L1</strain>
    </source>
</reference>
<comment type="similarity">
    <text evidence="7">Belongs to the class I-like SAM-binding methyltransferase superfamily. TrmB family.</text>
</comment>
<dbReference type="RefSeq" id="WP_063328809.1">
    <property type="nucleotide sequence ID" value="NZ_LFRH01000001.1"/>
</dbReference>
<dbReference type="Gene3D" id="3.40.50.150">
    <property type="entry name" value="Vaccinia Virus protein VP39"/>
    <property type="match status" value="1"/>
</dbReference>
<evidence type="ECO:0000313" key="8">
    <source>
        <dbReference type="EMBL" id="KTF28851.1"/>
    </source>
</evidence>
<dbReference type="InterPro" id="IPR029063">
    <property type="entry name" value="SAM-dependent_MTases_sf"/>
</dbReference>
<comment type="function">
    <text evidence="2 7">Catalyzes the formation of N(7)-methylguanine at position 46 (m7G46) in tRNA.</text>
</comment>
<dbReference type="GO" id="GO:0008176">
    <property type="term" value="F:tRNA (guanine(46)-N7)-methyltransferase activity"/>
    <property type="evidence" value="ECO:0007669"/>
    <property type="project" value="UniProtKB-UniRule"/>
</dbReference>
<evidence type="ECO:0000256" key="1">
    <source>
        <dbReference type="ARBA" id="ARBA00000142"/>
    </source>
</evidence>
<dbReference type="InterPro" id="IPR003358">
    <property type="entry name" value="tRNA_(Gua-N-7)_MeTrfase_Trmb"/>
</dbReference>
<comment type="pathway">
    <text evidence="7">tRNA modification; N(7)-methylguanine-tRNA biosynthesis.</text>
</comment>
<evidence type="ECO:0000256" key="6">
    <source>
        <dbReference type="ARBA" id="ARBA00022694"/>
    </source>
</evidence>
<evidence type="ECO:0000256" key="5">
    <source>
        <dbReference type="ARBA" id="ARBA00022691"/>
    </source>
</evidence>
<dbReference type="EC" id="2.1.1.33" evidence="7"/>
<keyword evidence="5 7" id="KW-0949">S-adenosyl-L-methionine</keyword>
<dbReference type="InterPro" id="IPR055361">
    <property type="entry name" value="tRNA_methyltr_TrmB_bact"/>
</dbReference>
<feature type="binding site" evidence="7">
    <location>
        <position position="79"/>
    </location>
    <ligand>
        <name>S-adenosyl-L-methionine</name>
        <dbReference type="ChEBI" id="CHEBI:59789"/>
    </ligand>
</feature>
<feature type="binding site" evidence="7">
    <location>
        <position position="165"/>
    </location>
    <ligand>
        <name>substrate</name>
    </ligand>
</feature>
<proteinExistence type="inferred from homology"/>
<feature type="binding site" evidence="7">
    <location>
        <position position="54"/>
    </location>
    <ligand>
        <name>S-adenosyl-L-methionine</name>
        <dbReference type="ChEBI" id="CHEBI:59789"/>
    </ligand>
</feature>
<keyword evidence="6 7" id="KW-0819">tRNA processing</keyword>
<feature type="binding site" evidence="7">
    <location>
        <position position="129"/>
    </location>
    <ligand>
        <name>S-adenosyl-L-methionine</name>
        <dbReference type="ChEBI" id="CHEBI:59789"/>
    </ligand>
</feature>
<keyword evidence="4 7" id="KW-0808">Transferase</keyword>
<dbReference type="NCBIfam" id="TIGR00091">
    <property type="entry name" value="tRNA (guanosine(46)-N7)-methyltransferase TrmB"/>
    <property type="match status" value="1"/>
</dbReference>
<dbReference type="Proteomes" id="UP000054301">
    <property type="component" value="Unassembled WGS sequence"/>
</dbReference>
<protein>
    <recommendedName>
        <fullName evidence="7">tRNA (guanine-N(7)-)-methyltransferase</fullName>
        <ecNumber evidence="7">2.1.1.33</ecNumber>
    </recommendedName>
    <alternativeName>
        <fullName evidence="7">tRNA (guanine(46)-N(7))-methyltransferase</fullName>
    </alternativeName>
    <alternativeName>
        <fullName evidence="7">tRNA(m7G46)-methyltransferase</fullName>
    </alternativeName>
</protein>
<gene>
    <name evidence="7 8" type="primary">trmB</name>
    <name evidence="8" type="ORF">cpL1_0062</name>
</gene>
<evidence type="ECO:0000256" key="7">
    <source>
        <dbReference type="HAMAP-Rule" id="MF_01057"/>
    </source>
</evidence>
<dbReference type="PANTHER" id="PTHR23417">
    <property type="entry name" value="3-DEOXY-D-MANNO-OCTULOSONIC-ACID TRANSFERASE/TRNA GUANINE-N 7 - -METHYLTRANSFERASE"/>
    <property type="match status" value="1"/>
</dbReference>
<evidence type="ECO:0000313" key="9">
    <source>
        <dbReference type="Proteomes" id="UP000054301"/>
    </source>
</evidence>